<evidence type="ECO:0000313" key="2">
    <source>
        <dbReference type="EMBL" id="GAA1908191.1"/>
    </source>
</evidence>
<keyword evidence="3" id="KW-1185">Reference proteome</keyword>
<proteinExistence type="predicted"/>
<sequence length="332" mass="37144">MHAHEMAAFGVSAEEEIVYRHFLRNPDTAADSLHLTLGLPRERVAHCLDRLQELGLLQPGEEPDRLLPTPPETALARLTELRLREVYQEVQSITQSRHILDNLRAETSTEVFTTRGVEQLEDGARTRSRREELAFFARKEILSVQPSAGFPAEHIDHCRPLWVRSLRRGVKLRKVVSSSALDCRRTADYLGELVSHGALVRVADKVTEHVLVYDRQAALVPLDPWDTSRGSLVAHGSGLVTNLVALFEKIWAETANVSVVLQKPEPSEESALSEIQRRVLTLMCTVGKDETGARGLGVSVRTYRRYIADVMQRLGAASRAQAALLARERGWI</sequence>
<reference evidence="2 3" key="1">
    <citation type="journal article" date="2019" name="Int. J. Syst. Evol. Microbiol.">
        <title>The Global Catalogue of Microorganisms (GCM) 10K type strain sequencing project: providing services to taxonomists for standard genome sequencing and annotation.</title>
        <authorList>
            <consortium name="The Broad Institute Genomics Platform"/>
            <consortium name="The Broad Institute Genome Sequencing Center for Infectious Disease"/>
            <person name="Wu L."/>
            <person name="Ma J."/>
        </authorList>
    </citation>
    <scope>NUCLEOTIDE SEQUENCE [LARGE SCALE GENOMIC DNA]</scope>
    <source>
        <strain evidence="2 3">JCM 13581</strain>
    </source>
</reference>
<evidence type="ECO:0000259" key="1">
    <source>
        <dbReference type="SMART" id="SM00421"/>
    </source>
</evidence>
<dbReference type="EMBL" id="BAAAMJ010000015">
    <property type="protein sequence ID" value="GAA1908191.1"/>
    <property type="molecule type" value="Genomic_DNA"/>
</dbReference>
<comment type="caution">
    <text evidence="2">The sequence shown here is derived from an EMBL/GenBank/DDBJ whole genome shotgun (WGS) entry which is preliminary data.</text>
</comment>
<dbReference type="InterPro" id="IPR016032">
    <property type="entry name" value="Sig_transdc_resp-reg_C-effctor"/>
</dbReference>
<dbReference type="InterPro" id="IPR036388">
    <property type="entry name" value="WH-like_DNA-bd_sf"/>
</dbReference>
<accession>A0ABN2NZQ1</accession>
<evidence type="ECO:0000313" key="3">
    <source>
        <dbReference type="Proteomes" id="UP001501303"/>
    </source>
</evidence>
<dbReference type="InterPro" id="IPR000792">
    <property type="entry name" value="Tscrpt_reg_LuxR_C"/>
</dbReference>
<dbReference type="SMART" id="SM00421">
    <property type="entry name" value="HTH_LUXR"/>
    <property type="match status" value="1"/>
</dbReference>
<dbReference type="Gene3D" id="1.10.10.10">
    <property type="entry name" value="Winged helix-like DNA-binding domain superfamily/Winged helix DNA-binding domain"/>
    <property type="match status" value="2"/>
</dbReference>
<organism evidence="2 3">
    <name type="scientific">Streptomyces sodiiphilus</name>
    <dbReference type="NCBI Taxonomy" id="226217"/>
    <lineage>
        <taxon>Bacteria</taxon>
        <taxon>Bacillati</taxon>
        <taxon>Actinomycetota</taxon>
        <taxon>Actinomycetes</taxon>
        <taxon>Kitasatosporales</taxon>
        <taxon>Streptomycetaceae</taxon>
        <taxon>Streptomyces</taxon>
    </lineage>
</organism>
<feature type="domain" description="HTH luxR-type" evidence="1">
    <location>
        <begin position="269"/>
        <end position="326"/>
    </location>
</feature>
<dbReference type="PANTHER" id="PTHR34293:SF1">
    <property type="entry name" value="HTH-TYPE TRANSCRIPTIONAL REGULATOR TRMBL2"/>
    <property type="match status" value="1"/>
</dbReference>
<dbReference type="SUPFAM" id="SSF46894">
    <property type="entry name" value="C-terminal effector domain of the bipartite response regulators"/>
    <property type="match status" value="1"/>
</dbReference>
<name>A0ABN2NZQ1_9ACTN</name>
<protein>
    <submittedName>
        <fullName evidence="2">Helix-turn-helix transcriptional regulator</fullName>
    </submittedName>
</protein>
<dbReference type="Proteomes" id="UP001501303">
    <property type="component" value="Unassembled WGS sequence"/>
</dbReference>
<dbReference type="PANTHER" id="PTHR34293">
    <property type="entry name" value="HTH-TYPE TRANSCRIPTIONAL REGULATOR TRMBL2"/>
    <property type="match status" value="1"/>
</dbReference>
<gene>
    <name evidence="2" type="ORF">GCM10009716_17680</name>
</gene>
<dbReference type="InterPro" id="IPR051797">
    <property type="entry name" value="TrmB-like"/>
</dbReference>